<evidence type="ECO:0000313" key="4">
    <source>
        <dbReference type="Proteomes" id="UP000256838"/>
    </source>
</evidence>
<dbReference type="EMBL" id="QRGA01000019">
    <property type="protein sequence ID" value="RDU95438.1"/>
    <property type="molecule type" value="Genomic_DNA"/>
</dbReference>
<feature type="chain" id="PRO_5017571005" evidence="1">
    <location>
        <begin position="26"/>
        <end position="148"/>
    </location>
</feature>
<dbReference type="Proteomes" id="UP000256838">
    <property type="component" value="Unassembled WGS sequence"/>
</dbReference>
<dbReference type="AlphaFoldDB" id="A0A3D8JQZ3"/>
<dbReference type="Pfam" id="PF07007">
    <property type="entry name" value="LprI"/>
    <property type="match status" value="1"/>
</dbReference>
<dbReference type="InterPro" id="IPR009739">
    <property type="entry name" value="LprI-like_N"/>
</dbReference>
<evidence type="ECO:0000256" key="1">
    <source>
        <dbReference type="SAM" id="SignalP"/>
    </source>
</evidence>
<keyword evidence="4" id="KW-1185">Reference proteome</keyword>
<proteinExistence type="predicted"/>
<protein>
    <submittedName>
        <fullName evidence="3">DUF1311 domain-containing protein</fullName>
    </submittedName>
</protein>
<organism evidence="3 4">
    <name type="scientific">Trinickia dinghuensis</name>
    <dbReference type="NCBI Taxonomy" id="2291023"/>
    <lineage>
        <taxon>Bacteria</taxon>
        <taxon>Pseudomonadati</taxon>
        <taxon>Pseudomonadota</taxon>
        <taxon>Betaproteobacteria</taxon>
        <taxon>Burkholderiales</taxon>
        <taxon>Burkholderiaceae</taxon>
        <taxon>Trinickia</taxon>
    </lineage>
</organism>
<gene>
    <name evidence="3" type="ORF">DWV00_28100</name>
</gene>
<accession>A0A3D8JQZ3</accession>
<sequence>MSQACPLASRLVLGVLALISAHAFADQTPADEISSRSGLPASEVSALLADCDSSQTSMNFCAWRDQLVAERELQRIVEEREAEHPERKAALDSRIAKWTKARDASCKMSARTEWGSGSMRSAAQAICATAATKKKMKELSMMGSRKPS</sequence>
<name>A0A3D8JQZ3_9BURK</name>
<dbReference type="Gene3D" id="1.20.1270.180">
    <property type="match status" value="1"/>
</dbReference>
<reference evidence="3 4" key="1">
    <citation type="submission" date="2018-08" db="EMBL/GenBank/DDBJ databases">
        <title>Paraburkholderia sp. DHOM06 isolated from forest soil.</title>
        <authorList>
            <person name="Gao Z.-H."/>
            <person name="Qiu L.-H."/>
        </authorList>
    </citation>
    <scope>NUCLEOTIDE SEQUENCE [LARGE SCALE GENOMIC DNA]</scope>
    <source>
        <strain evidence="3 4">DHOM06</strain>
    </source>
</reference>
<evidence type="ECO:0000313" key="3">
    <source>
        <dbReference type="EMBL" id="RDU95438.1"/>
    </source>
</evidence>
<comment type="caution">
    <text evidence="3">The sequence shown here is derived from an EMBL/GenBank/DDBJ whole genome shotgun (WGS) entry which is preliminary data.</text>
</comment>
<keyword evidence="1" id="KW-0732">Signal</keyword>
<evidence type="ECO:0000259" key="2">
    <source>
        <dbReference type="Pfam" id="PF07007"/>
    </source>
</evidence>
<feature type="signal peptide" evidence="1">
    <location>
        <begin position="1"/>
        <end position="25"/>
    </location>
</feature>
<dbReference type="OrthoDB" id="9008265at2"/>
<feature type="domain" description="Lysozyme inhibitor LprI-like N-terminal" evidence="2">
    <location>
        <begin position="53"/>
        <end position="139"/>
    </location>
</feature>